<dbReference type="InterPro" id="IPR000843">
    <property type="entry name" value="HTH_LacI"/>
</dbReference>
<reference evidence="6 7" key="1">
    <citation type="submission" date="2017-03" db="EMBL/GenBank/DDBJ databases">
        <title>Foreign affairs: Plasmid Transfer between Roseobacters and Rhizobia.</title>
        <authorList>
            <person name="Bartling P."/>
            <person name="Bunk B."/>
            <person name="Overmann J."/>
            <person name="Brinkmann H."/>
            <person name="Petersen J."/>
        </authorList>
    </citation>
    <scope>NUCLEOTIDE SEQUENCE [LARGE SCALE GENOMIC DNA]</scope>
    <source>
        <strain evidence="6 7">MACL11</strain>
        <plasmid evidence="7">Plasmid pmm593</plasmid>
    </source>
</reference>
<evidence type="ECO:0000259" key="5">
    <source>
        <dbReference type="PROSITE" id="PS50932"/>
    </source>
</evidence>
<evidence type="ECO:0000313" key="6">
    <source>
        <dbReference type="EMBL" id="AQZ53959.1"/>
    </source>
</evidence>
<dbReference type="EMBL" id="CP020331">
    <property type="protein sequence ID" value="AQZ53959.1"/>
    <property type="molecule type" value="Genomic_DNA"/>
</dbReference>
<dbReference type="SUPFAM" id="SSF53822">
    <property type="entry name" value="Periplasmic binding protein-like I"/>
    <property type="match status" value="1"/>
</dbReference>
<keyword evidence="4" id="KW-0804">Transcription</keyword>
<dbReference type="InterPro" id="IPR046335">
    <property type="entry name" value="LacI/GalR-like_sensor"/>
</dbReference>
<keyword evidence="2" id="KW-0805">Transcription regulation</keyword>
<sequence length="336" mass="36132">MTSTGRRPNQTDIASRLGVSVSTVSRALANEEGISEAVRRDVQRMARTMGYRSKHMPGLRAMDRRVVALVPFANATGGLSSFYVSILDAMRSEARACGLDLDVRVISERTVNLDLIDRHAKEAGAGAVLLAGIDAPDELAVWCREQDVHAVLVNGSDPLMRISSVAPANFYGAYMATKHLLSCGHRKILHYTYGDRPTILERRRGFVTAMADVPGSEAVLVCGEERTPLELLSDIAGRKHDATALFCWNDIAAVEIMEGIKGGLASAGQGFSIIGFDDLPLAAMTSPRLTTIRVDREAIGRGAIRLLSHQLEGETAIQQMEIGVSLVAGGTVHVIA</sequence>
<gene>
    <name evidence="6" type="primary">degA_5</name>
    <name evidence="6" type="ORF">Mame_04667</name>
</gene>
<dbReference type="PROSITE" id="PS50932">
    <property type="entry name" value="HTH_LACI_2"/>
    <property type="match status" value="1"/>
</dbReference>
<keyword evidence="1" id="KW-0678">Repressor</keyword>
<feature type="domain" description="HTH lacI-type" evidence="5">
    <location>
        <begin position="8"/>
        <end position="61"/>
    </location>
</feature>
<dbReference type="CDD" id="cd06267">
    <property type="entry name" value="PBP1_LacI_sugar_binding-like"/>
    <property type="match status" value="1"/>
</dbReference>
<proteinExistence type="predicted"/>
<keyword evidence="7" id="KW-1185">Reference proteome</keyword>
<dbReference type="Pfam" id="PF13377">
    <property type="entry name" value="Peripla_BP_3"/>
    <property type="match status" value="1"/>
</dbReference>
<dbReference type="PANTHER" id="PTHR30146:SF148">
    <property type="entry name" value="HTH-TYPE TRANSCRIPTIONAL REPRESSOR PURR-RELATED"/>
    <property type="match status" value="1"/>
</dbReference>
<dbReference type="CDD" id="cd01392">
    <property type="entry name" value="HTH_LacI"/>
    <property type="match status" value="1"/>
</dbReference>
<dbReference type="InterPro" id="IPR010982">
    <property type="entry name" value="Lambda_DNA-bd_dom_sf"/>
</dbReference>
<evidence type="ECO:0000256" key="3">
    <source>
        <dbReference type="ARBA" id="ARBA00023125"/>
    </source>
</evidence>
<dbReference type="Gene3D" id="3.40.50.2300">
    <property type="match status" value="2"/>
</dbReference>
<dbReference type="eggNOG" id="COG1609">
    <property type="taxonomic scope" value="Bacteria"/>
</dbReference>
<keyword evidence="6" id="KW-0614">Plasmid</keyword>
<evidence type="ECO:0000256" key="2">
    <source>
        <dbReference type="ARBA" id="ARBA00023015"/>
    </source>
</evidence>
<accession>A0A1U9Z8B5</accession>
<dbReference type="SMART" id="SM00354">
    <property type="entry name" value="HTH_LACI"/>
    <property type="match status" value="1"/>
</dbReference>
<protein>
    <submittedName>
        <fullName evidence="6">Degradation activator</fullName>
    </submittedName>
</protein>
<dbReference type="KEGG" id="mmed:Mame_04667"/>
<dbReference type="Proteomes" id="UP000191135">
    <property type="component" value="Plasmid pMM593"/>
</dbReference>
<organism evidence="6 7">
    <name type="scientific">Martelella mediterranea DSM 17316</name>
    <dbReference type="NCBI Taxonomy" id="1122214"/>
    <lineage>
        <taxon>Bacteria</taxon>
        <taxon>Pseudomonadati</taxon>
        <taxon>Pseudomonadota</taxon>
        <taxon>Alphaproteobacteria</taxon>
        <taxon>Hyphomicrobiales</taxon>
        <taxon>Aurantimonadaceae</taxon>
        <taxon>Martelella</taxon>
    </lineage>
</organism>
<evidence type="ECO:0000256" key="4">
    <source>
        <dbReference type="ARBA" id="ARBA00023163"/>
    </source>
</evidence>
<dbReference type="AlphaFoldDB" id="A0A1U9Z8B5"/>
<dbReference type="GO" id="GO:0003700">
    <property type="term" value="F:DNA-binding transcription factor activity"/>
    <property type="evidence" value="ECO:0007669"/>
    <property type="project" value="TreeGrafter"/>
</dbReference>
<dbReference type="GO" id="GO:0000976">
    <property type="term" value="F:transcription cis-regulatory region binding"/>
    <property type="evidence" value="ECO:0007669"/>
    <property type="project" value="TreeGrafter"/>
</dbReference>
<name>A0A1U9Z8B5_9HYPH</name>
<geneLocation type="plasmid" evidence="7">
    <name>pmm593</name>
</geneLocation>
<dbReference type="Pfam" id="PF00356">
    <property type="entry name" value="LacI"/>
    <property type="match status" value="1"/>
</dbReference>
<dbReference type="Gene3D" id="1.10.260.40">
    <property type="entry name" value="lambda repressor-like DNA-binding domains"/>
    <property type="match status" value="1"/>
</dbReference>
<dbReference type="InterPro" id="IPR028082">
    <property type="entry name" value="Peripla_BP_I"/>
</dbReference>
<evidence type="ECO:0000256" key="1">
    <source>
        <dbReference type="ARBA" id="ARBA00022491"/>
    </source>
</evidence>
<evidence type="ECO:0000313" key="7">
    <source>
        <dbReference type="Proteomes" id="UP000191135"/>
    </source>
</evidence>
<dbReference type="PANTHER" id="PTHR30146">
    <property type="entry name" value="LACI-RELATED TRANSCRIPTIONAL REPRESSOR"/>
    <property type="match status" value="1"/>
</dbReference>
<keyword evidence="3" id="KW-0238">DNA-binding</keyword>
<dbReference type="SUPFAM" id="SSF47413">
    <property type="entry name" value="lambda repressor-like DNA-binding domains"/>
    <property type="match status" value="1"/>
</dbReference>